<dbReference type="OrthoDB" id="1364490at2759"/>
<dbReference type="Proteomes" id="UP000824120">
    <property type="component" value="Chromosome 3"/>
</dbReference>
<feature type="non-terminal residue" evidence="1">
    <location>
        <position position="1"/>
    </location>
</feature>
<dbReference type="Pfam" id="PF01107">
    <property type="entry name" value="MP"/>
    <property type="match status" value="1"/>
</dbReference>
<keyword evidence="2" id="KW-1185">Reference proteome</keyword>
<name>A0A9J5ZS31_SOLCO</name>
<dbReference type="EMBL" id="JACXVP010000003">
    <property type="protein sequence ID" value="KAG5615061.1"/>
    <property type="molecule type" value="Genomic_DNA"/>
</dbReference>
<sequence>TSESTIAINKNIETIKLLGANDVNRYKKNYKFLHIGLVQVVVKPLYRLGLDVPLCLLLRENRYNDQNVIDTLTLNGKTKNMNSKANTREIAIIYRVYYRLMKTTFAAKAKMINTLTLNGKTKNMNSKANTREIAIIYRVYYRLMKTTLAAKAKMISNKGVIMLMEANHNHNNTFVPKMIKWD</sequence>
<dbReference type="InterPro" id="IPR051596">
    <property type="entry name" value="Caulimoviridae_Movement"/>
</dbReference>
<dbReference type="AlphaFoldDB" id="A0A9J5ZS31"/>
<accession>A0A9J5ZS31</accession>
<evidence type="ECO:0000313" key="2">
    <source>
        <dbReference type="Proteomes" id="UP000824120"/>
    </source>
</evidence>
<proteinExistence type="predicted"/>
<evidence type="ECO:0000313" key="1">
    <source>
        <dbReference type="EMBL" id="KAG5615061.1"/>
    </source>
</evidence>
<dbReference type="InterPro" id="IPR028919">
    <property type="entry name" value="Viral_movement"/>
</dbReference>
<comment type="caution">
    <text evidence="1">The sequence shown here is derived from an EMBL/GenBank/DDBJ whole genome shotgun (WGS) entry which is preliminary data.</text>
</comment>
<protein>
    <submittedName>
        <fullName evidence="1">Uncharacterized protein</fullName>
    </submittedName>
</protein>
<organism evidence="1 2">
    <name type="scientific">Solanum commersonii</name>
    <name type="common">Commerson's wild potato</name>
    <name type="synonym">Commerson's nightshade</name>
    <dbReference type="NCBI Taxonomy" id="4109"/>
    <lineage>
        <taxon>Eukaryota</taxon>
        <taxon>Viridiplantae</taxon>
        <taxon>Streptophyta</taxon>
        <taxon>Embryophyta</taxon>
        <taxon>Tracheophyta</taxon>
        <taxon>Spermatophyta</taxon>
        <taxon>Magnoliopsida</taxon>
        <taxon>eudicotyledons</taxon>
        <taxon>Gunneridae</taxon>
        <taxon>Pentapetalae</taxon>
        <taxon>asterids</taxon>
        <taxon>lamiids</taxon>
        <taxon>Solanales</taxon>
        <taxon>Solanaceae</taxon>
        <taxon>Solanoideae</taxon>
        <taxon>Solaneae</taxon>
        <taxon>Solanum</taxon>
    </lineage>
</organism>
<dbReference type="PANTHER" id="PTHR47599:SF4">
    <property type="entry name" value="POLYPROTEIN"/>
    <property type="match status" value="1"/>
</dbReference>
<reference evidence="1 2" key="1">
    <citation type="submission" date="2020-09" db="EMBL/GenBank/DDBJ databases">
        <title>De no assembly of potato wild relative species, Solanum commersonii.</title>
        <authorList>
            <person name="Cho K."/>
        </authorList>
    </citation>
    <scope>NUCLEOTIDE SEQUENCE [LARGE SCALE GENOMIC DNA]</scope>
    <source>
        <strain evidence="1">LZ3.2</strain>
        <tissue evidence="1">Leaf</tissue>
    </source>
</reference>
<gene>
    <name evidence="1" type="ORF">H5410_014885</name>
</gene>
<dbReference type="PANTHER" id="PTHR47599">
    <property type="entry name" value="CELL-TO-CELL MOVEMENT PROTEIN"/>
    <property type="match status" value="1"/>
</dbReference>